<protein>
    <submittedName>
        <fullName evidence="1">Uncharacterized protein</fullName>
    </submittedName>
</protein>
<reference evidence="1" key="1">
    <citation type="submission" date="2020-05" db="EMBL/GenBank/DDBJ databases">
        <title>WGS assembly of Panicum virgatum.</title>
        <authorList>
            <person name="Lovell J.T."/>
            <person name="Jenkins J."/>
            <person name="Shu S."/>
            <person name="Juenger T.E."/>
            <person name="Schmutz J."/>
        </authorList>
    </citation>
    <scope>NUCLEOTIDE SEQUENCE</scope>
    <source>
        <strain evidence="1">AP13</strain>
    </source>
</reference>
<evidence type="ECO:0000313" key="2">
    <source>
        <dbReference type="Proteomes" id="UP000823388"/>
    </source>
</evidence>
<evidence type="ECO:0000313" key="1">
    <source>
        <dbReference type="EMBL" id="KAG2562655.1"/>
    </source>
</evidence>
<organism evidence="1 2">
    <name type="scientific">Panicum virgatum</name>
    <name type="common">Blackwell switchgrass</name>
    <dbReference type="NCBI Taxonomy" id="38727"/>
    <lineage>
        <taxon>Eukaryota</taxon>
        <taxon>Viridiplantae</taxon>
        <taxon>Streptophyta</taxon>
        <taxon>Embryophyta</taxon>
        <taxon>Tracheophyta</taxon>
        <taxon>Spermatophyta</taxon>
        <taxon>Magnoliopsida</taxon>
        <taxon>Liliopsida</taxon>
        <taxon>Poales</taxon>
        <taxon>Poaceae</taxon>
        <taxon>PACMAD clade</taxon>
        <taxon>Panicoideae</taxon>
        <taxon>Panicodae</taxon>
        <taxon>Paniceae</taxon>
        <taxon>Panicinae</taxon>
        <taxon>Panicum</taxon>
        <taxon>Panicum sect. Hiantes</taxon>
    </lineage>
</organism>
<name>A0A8T0PNI0_PANVG</name>
<dbReference type="AlphaFoldDB" id="A0A8T0PNI0"/>
<gene>
    <name evidence="1" type="ORF">PVAP13_8KG249802</name>
</gene>
<comment type="caution">
    <text evidence="1">The sequence shown here is derived from an EMBL/GenBank/DDBJ whole genome shotgun (WGS) entry which is preliminary data.</text>
</comment>
<keyword evidence="2" id="KW-1185">Reference proteome</keyword>
<dbReference type="EMBL" id="CM029051">
    <property type="protein sequence ID" value="KAG2562655.1"/>
    <property type="molecule type" value="Genomic_DNA"/>
</dbReference>
<sequence length="34" mass="3840">MLRIRVSCMEKAYLVTISSCMGLYGSAHQLHLNL</sequence>
<dbReference type="Proteomes" id="UP000823388">
    <property type="component" value="Chromosome 8K"/>
</dbReference>
<proteinExistence type="predicted"/>
<accession>A0A8T0PNI0</accession>